<sequence length="29" mass="3419">MRLAYHCLVAEAGRLFELCKEDELKFYVA</sequence>
<dbReference type="AlphaFoldDB" id="A0A8S3AA66"/>
<dbReference type="Proteomes" id="UP000681722">
    <property type="component" value="Unassembled WGS sequence"/>
</dbReference>
<gene>
    <name evidence="1" type="ORF">SRO942_LOCUS51230</name>
</gene>
<comment type="caution">
    <text evidence="1">The sequence shown here is derived from an EMBL/GenBank/DDBJ whole genome shotgun (WGS) entry which is preliminary data.</text>
</comment>
<reference evidence="1" key="1">
    <citation type="submission" date="2021-02" db="EMBL/GenBank/DDBJ databases">
        <authorList>
            <person name="Nowell W R."/>
        </authorList>
    </citation>
    <scope>NUCLEOTIDE SEQUENCE</scope>
</reference>
<protein>
    <submittedName>
        <fullName evidence="1">Uncharacterized protein</fullName>
    </submittedName>
</protein>
<dbReference type="EMBL" id="CAJOBC010157678">
    <property type="protein sequence ID" value="CAF4690001.1"/>
    <property type="molecule type" value="Genomic_DNA"/>
</dbReference>
<accession>A0A8S3AA66</accession>
<name>A0A8S3AA66_9BILA</name>
<feature type="non-terminal residue" evidence="1">
    <location>
        <position position="29"/>
    </location>
</feature>
<evidence type="ECO:0000313" key="2">
    <source>
        <dbReference type="Proteomes" id="UP000681722"/>
    </source>
</evidence>
<proteinExistence type="predicted"/>
<evidence type="ECO:0000313" key="1">
    <source>
        <dbReference type="EMBL" id="CAF4690001.1"/>
    </source>
</evidence>
<organism evidence="1 2">
    <name type="scientific">Didymodactylos carnosus</name>
    <dbReference type="NCBI Taxonomy" id="1234261"/>
    <lineage>
        <taxon>Eukaryota</taxon>
        <taxon>Metazoa</taxon>
        <taxon>Spiralia</taxon>
        <taxon>Gnathifera</taxon>
        <taxon>Rotifera</taxon>
        <taxon>Eurotatoria</taxon>
        <taxon>Bdelloidea</taxon>
        <taxon>Philodinida</taxon>
        <taxon>Philodinidae</taxon>
        <taxon>Didymodactylos</taxon>
    </lineage>
</organism>